<keyword evidence="3" id="KW-0560">Oxidoreductase</keyword>
<dbReference type="GO" id="GO:0046983">
    <property type="term" value="F:protein dimerization activity"/>
    <property type="evidence" value="ECO:0007669"/>
    <property type="project" value="InterPro"/>
</dbReference>
<accession>A0A6G8F256</accession>
<dbReference type="InterPro" id="IPR000534">
    <property type="entry name" value="Semialdehyde_DH_NAD-bd"/>
</dbReference>
<dbReference type="NCBIfam" id="NF011456">
    <property type="entry name" value="PRK14874.1"/>
    <property type="match status" value="1"/>
</dbReference>
<sequence>MKKIAVVGAEGSIGREVLSFLADGGYNVADVVALEPRAPLGTQASFGEDDDIDVLNLDDFDFSGVDIAVFATSEEISKRFVSKALDKGAKVIDCSSCFFSDADVPMIVAGVNDDKLSEAKRGLVSVPSAAVTQILLPLVEVDKKYSISRLVVSTYTSVSVYGKEGMDELFSQTRKIFMNESLADNQKVFDKQIAFNAIPQVEDFIGDETKYEWSINAETKKVLGRDIKVHANCAFIPAFVGSAAYVNVECANDVDVDDVAALMKTTKDVIVFDKKVKGGYVTLNDVQGEIEVYVSRLRQDVSVENGFSFWCAADNLRFGVAGNVYKIIRLWEK</sequence>
<dbReference type="Gene3D" id="3.30.360.10">
    <property type="entry name" value="Dihydrodipicolinate Reductase, domain 2"/>
    <property type="match status" value="1"/>
</dbReference>
<dbReference type="PANTHER" id="PTHR46278">
    <property type="entry name" value="DEHYDROGENASE, PUTATIVE-RELATED"/>
    <property type="match status" value="1"/>
</dbReference>
<gene>
    <name evidence="3" type="primary">asd</name>
    <name evidence="3" type="ORF">PlAlph_1240</name>
</gene>
<dbReference type="GO" id="GO:0008652">
    <property type="term" value="P:amino acid biosynthetic process"/>
    <property type="evidence" value="ECO:0007669"/>
    <property type="project" value="InterPro"/>
</dbReference>
<dbReference type="PIRSF" id="PIRSF000148">
    <property type="entry name" value="ASA_dh"/>
    <property type="match status" value="1"/>
</dbReference>
<dbReference type="InterPro" id="IPR036291">
    <property type="entry name" value="NAD(P)-bd_dom_sf"/>
</dbReference>
<dbReference type="SUPFAM" id="SSF51735">
    <property type="entry name" value="NAD(P)-binding Rossmann-fold domains"/>
    <property type="match status" value="1"/>
</dbReference>
<dbReference type="InterPro" id="IPR012280">
    <property type="entry name" value="Semialdhyde_DH_dimer_dom"/>
</dbReference>
<reference evidence="3" key="1">
    <citation type="journal article" date="2020" name="J. ISSAAS">
        <title>Lactobacilli and other gastrointestinal microbiota of Peromyscus leucopus, reservoir host for agents of Lyme disease and other zoonoses in North America.</title>
        <authorList>
            <person name="Milovic A."/>
            <person name="Bassam K."/>
            <person name="Shao H."/>
            <person name="Chatzistamou I."/>
            <person name="Tufts D.M."/>
            <person name="Diuk-Wasser M."/>
            <person name="Barbour A.G."/>
        </authorList>
    </citation>
    <scope>NUCLEOTIDE SEQUENCE</scope>
    <source>
        <strain evidence="3">LL90</strain>
    </source>
</reference>
<dbReference type="Pfam" id="PF01118">
    <property type="entry name" value="Semialdhyde_dh"/>
    <property type="match status" value="1"/>
</dbReference>
<dbReference type="GO" id="GO:0051287">
    <property type="term" value="F:NAD binding"/>
    <property type="evidence" value="ECO:0007669"/>
    <property type="project" value="InterPro"/>
</dbReference>
<proteinExistence type="inferred from homology"/>
<evidence type="ECO:0000256" key="1">
    <source>
        <dbReference type="ARBA" id="ARBA00010584"/>
    </source>
</evidence>
<comment type="similarity">
    <text evidence="1">Belongs to the aspartate-semialdehyde dehydrogenase family.</text>
</comment>
<dbReference type="Pfam" id="PF02774">
    <property type="entry name" value="Semialdhyde_dhC"/>
    <property type="match status" value="1"/>
</dbReference>
<protein>
    <submittedName>
        <fullName evidence="3">Aspartate-semialdehyde dehydrogenase</fullName>
        <ecNumber evidence="3">1.2.1.11</ecNumber>
    </submittedName>
</protein>
<dbReference type="EC" id="1.2.1.11" evidence="3"/>
<dbReference type="Gene3D" id="3.40.50.720">
    <property type="entry name" value="NAD(P)-binding Rossmann-like Domain"/>
    <property type="match status" value="1"/>
</dbReference>
<dbReference type="CDD" id="cd17894">
    <property type="entry name" value="ASADH_USG1_N"/>
    <property type="match status" value="1"/>
</dbReference>
<evidence type="ECO:0000313" key="3">
    <source>
        <dbReference type="EMBL" id="QIM10370.1"/>
    </source>
</evidence>
<dbReference type="PANTHER" id="PTHR46278:SF2">
    <property type="entry name" value="ASPARTATE-SEMIALDEHYDE DEHYDROGENASE"/>
    <property type="match status" value="1"/>
</dbReference>
<dbReference type="SMART" id="SM00859">
    <property type="entry name" value="Semialdhyde_dh"/>
    <property type="match status" value="1"/>
</dbReference>
<feature type="domain" description="Semialdehyde dehydrogenase NAD-binding" evidence="2">
    <location>
        <begin position="3"/>
        <end position="119"/>
    </location>
</feature>
<dbReference type="GO" id="GO:0004073">
    <property type="term" value="F:aspartate-semialdehyde dehydrogenase activity"/>
    <property type="evidence" value="ECO:0007669"/>
    <property type="project" value="UniProtKB-EC"/>
</dbReference>
<dbReference type="SUPFAM" id="SSF55347">
    <property type="entry name" value="Glyceraldehyde-3-phosphate dehydrogenase-like, C-terminal domain"/>
    <property type="match status" value="1"/>
</dbReference>
<organism evidence="3">
    <name type="scientific">uncultured Alphaproteobacteria bacterium</name>
    <dbReference type="NCBI Taxonomy" id="91750"/>
    <lineage>
        <taxon>Bacteria</taxon>
        <taxon>Pseudomonadati</taxon>
        <taxon>Pseudomonadota</taxon>
        <taxon>Alphaproteobacteria</taxon>
        <taxon>environmental samples</taxon>
    </lineage>
</organism>
<evidence type="ECO:0000259" key="2">
    <source>
        <dbReference type="SMART" id="SM00859"/>
    </source>
</evidence>
<dbReference type="EMBL" id="MN990728">
    <property type="protein sequence ID" value="QIM10370.1"/>
    <property type="molecule type" value="Genomic_DNA"/>
</dbReference>
<dbReference type="AlphaFoldDB" id="A0A6G8F256"/>
<name>A0A6G8F256_9PROT</name>